<accession>A0A117LFT0</accession>
<evidence type="ECO:0000313" key="2">
    <source>
        <dbReference type="EMBL" id="KUK96850.1"/>
    </source>
</evidence>
<protein>
    <submittedName>
        <fullName evidence="1">Uncharacterized protein</fullName>
    </submittedName>
</protein>
<sequence>MTDLLDALFEALMTGAERADGLLQRNGAKAAFLALPAAVLIIYALAPGPYEPDTPCPVDNTSRIGLAPPLWWVGGAPRTPVLSSMGLDPNSRISYSVLLGPSGEEMEVAGTTHGGRERENLRVNITTPLDPGTVYLWQVVAKNRLKKSRESEIWTFSTRALPEIERFEVDRSAVDLGESVNLSWSVINARDAEIEPGVGVVALTGEMSLPPQENVTYILTAINFAGEAKASVDVAVLEPKVIDSMAGGWSTLEDGMGSVVQDIRSVSGVGENATRISYDLVPGGWVGITKTVSKRSGTGSLNLARTDGITFFWRGSSTGNALELRLKDVSGAIIGRSFEGASISSGWTPLVAEYEEFNCIEVVGVERKDAAFNFGNVTAVYFIVRDRENQEFGSSGWIAIDELEAISRDESQIEI</sequence>
<dbReference type="EMBL" id="LGFT01000015">
    <property type="protein sequence ID" value="KUK44787.1"/>
    <property type="molecule type" value="Genomic_DNA"/>
</dbReference>
<dbReference type="SUPFAM" id="SSF49785">
    <property type="entry name" value="Galactose-binding domain-like"/>
    <property type="match status" value="1"/>
</dbReference>
<dbReference type="AlphaFoldDB" id="A0A117LFT0"/>
<organism evidence="1 4">
    <name type="scientific">Methanothrix harundinacea</name>
    <dbReference type="NCBI Taxonomy" id="301375"/>
    <lineage>
        <taxon>Archaea</taxon>
        <taxon>Methanobacteriati</taxon>
        <taxon>Methanobacteriota</taxon>
        <taxon>Stenosarchaea group</taxon>
        <taxon>Methanomicrobia</taxon>
        <taxon>Methanotrichales</taxon>
        <taxon>Methanotrichaceae</taxon>
        <taxon>Methanothrix</taxon>
    </lineage>
</organism>
<dbReference type="Proteomes" id="UP000057043">
    <property type="component" value="Unassembled WGS sequence"/>
</dbReference>
<dbReference type="InterPro" id="IPR008979">
    <property type="entry name" value="Galactose-bd-like_sf"/>
</dbReference>
<reference evidence="3 4" key="2">
    <citation type="journal article" date="2015" name="MBio">
        <title>Genome-Resolved Metagenomic Analysis Reveals Roles for Candidate Phyla and Other Microbial Community Members in Biogeochemical Transformations in Oil Reservoirs.</title>
        <authorList>
            <person name="Hu P."/>
            <person name="Tom L."/>
            <person name="Singh A."/>
            <person name="Thomas B.C."/>
            <person name="Baker B.J."/>
            <person name="Piceno Y.M."/>
            <person name="Andersen G.L."/>
            <person name="Banfield J.F."/>
        </authorList>
    </citation>
    <scope>NUCLEOTIDE SEQUENCE [LARGE SCALE GENOMIC DNA]</scope>
    <source>
        <strain evidence="1">57_489</strain>
    </source>
</reference>
<evidence type="ECO:0000313" key="4">
    <source>
        <dbReference type="Proteomes" id="UP000057043"/>
    </source>
</evidence>
<proteinExistence type="predicted"/>
<gene>
    <name evidence="1" type="ORF">XD72_0822</name>
    <name evidence="2" type="ORF">XE07_0801</name>
</gene>
<dbReference type="Proteomes" id="UP000053961">
    <property type="component" value="Unassembled WGS sequence"/>
</dbReference>
<comment type="caution">
    <text evidence="1">The sequence shown here is derived from an EMBL/GenBank/DDBJ whole genome shotgun (WGS) entry which is preliminary data.</text>
</comment>
<reference evidence="2" key="1">
    <citation type="journal article" date="2015" name="MBio">
        <title>Genome-resolved metagenomic analysis reveals roles for candidate phyla and other microbial community members in biogeochemical transformations in oil reservoirs.</title>
        <authorList>
            <person name="Hu P."/>
            <person name="Tom L."/>
            <person name="Singh A."/>
            <person name="Thomas B.C."/>
            <person name="Baker B.J."/>
            <person name="Piceno Y.M."/>
            <person name="Andersen G.L."/>
            <person name="Banfield J.F."/>
        </authorList>
    </citation>
    <scope>NUCLEOTIDE SEQUENCE [LARGE SCALE GENOMIC DNA]</scope>
    <source>
        <strain evidence="2">56_747</strain>
    </source>
</reference>
<evidence type="ECO:0000313" key="3">
    <source>
        <dbReference type="Proteomes" id="UP000053961"/>
    </source>
</evidence>
<evidence type="ECO:0000313" key="1">
    <source>
        <dbReference type="EMBL" id="KUK44787.1"/>
    </source>
</evidence>
<dbReference type="PATRIC" id="fig|301375.6.peg.2106"/>
<name>A0A117LFT0_9EURY</name>
<dbReference type="EMBL" id="LGHB01000007">
    <property type="protein sequence ID" value="KUK96850.1"/>
    <property type="molecule type" value="Genomic_DNA"/>
</dbReference>